<dbReference type="AlphaFoldDB" id="A0A8K0DN87"/>
<keyword evidence="1" id="KW-0175">Coiled coil</keyword>
<protein>
    <recommendedName>
        <fullName evidence="5">Paramyosin</fullName>
    </recommendedName>
</protein>
<evidence type="ECO:0000313" key="3">
    <source>
        <dbReference type="EMBL" id="KAF3431164.1"/>
    </source>
</evidence>
<dbReference type="EMBL" id="VOIH02000012">
    <property type="protein sequence ID" value="KAF3431164.1"/>
    <property type="molecule type" value="Genomic_DNA"/>
</dbReference>
<dbReference type="OrthoDB" id="1682775at2759"/>
<evidence type="ECO:0008006" key="5">
    <source>
        <dbReference type="Google" id="ProtNLM"/>
    </source>
</evidence>
<organism evidence="3 4">
    <name type="scientific">Rhamnella rubrinervis</name>
    <dbReference type="NCBI Taxonomy" id="2594499"/>
    <lineage>
        <taxon>Eukaryota</taxon>
        <taxon>Viridiplantae</taxon>
        <taxon>Streptophyta</taxon>
        <taxon>Embryophyta</taxon>
        <taxon>Tracheophyta</taxon>
        <taxon>Spermatophyta</taxon>
        <taxon>Magnoliopsida</taxon>
        <taxon>eudicotyledons</taxon>
        <taxon>Gunneridae</taxon>
        <taxon>Pentapetalae</taxon>
        <taxon>rosids</taxon>
        <taxon>fabids</taxon>
        <taxon>Rosales</taxon>
        <taxon>Rhamnaceae</taxon>
        <taxon>rhamnoid group</taxon>
        <taxon>Rhamneae</taxon>
        <taxon>Rhamnella</taxon>
    </lineage>
</organism>
<evidence type="ECO:0000313" key="4">
    <source>
        <dbReference type="Proteomes" id="UP000796880"/>
    </source>
</evidence>
<reference evidence="3" key="1">
    <citation type="submission" date="2020-03" db="EMBL/GenBank/DDBJ databases">
        <title>A high-quality chromosome-level genome assembly of a woody plant with both climbing and erect habits, Rhamnella rubrinervis.</title>
        <authorList>
            <person name="Lu Z."/>
            <person name="Yang Y."/>
            <person name="Zhu X."/>
            <person name="Sun Y."/>
        </authorList>
    </citation>
    <scope>NUCLEOTIDE SEQUENCE</scope>
    <source>
        <strain evidence="3">BYM</strain>
        <tissue evidence="3">Leaf</tissue>
    </source>
</reference>
<dbReference type="PANTHER" id="PTHR34937:SF1">
    <property type="entry name" value="PARAMYOSIN"/>
    <property type="match status" value="1"/>
</dbReference>
<dbReference type="InterPro" id="IPR040300">
    <property type="entry name" value="At3g49055-like"/>
</dbReference>
<feature type="coiled-coil region" evidence="1">
    <location>
        <begin position="569"/>
        <end position="652"/>
    </location>
</feature>
<dbReference type="Proteomes" id="UP000796880">
    <property type="component" value="Unassembled WGS sequence"/>
</dbReference>
<accession>A0A8K0DN87</accession>
<feature type="compositionally biased region" description="Acidic residues" evidence="2">
    <location>
        <begin position="1"/>
        <end position="20"/>
    </location>
</feature>
<evidence type="ECO:0000256" key="1">
    <source>
        <dbReference type="SAM" id="Coils"/>
    </source>
</evidence>
<comment type="caution">
    <text evidence="3">The sequence shown here is derived from an EMBL/GenBank/DDBJ whole genome shotgun (WGS) entry which is preliminary data.</text>
</comment>
<keyword evidence="4" id="KW-1185">Reference proteome</keyword>
<feature type="coiled-coil region" evidence="1">
    <location>
        <begin position="375"/>
        <end position="402"/>
    </location>
</feature>
<proteinExistence type="predicted"/>
<feature type="coiled-coil region" evidence="1">
    <location>
        <begin position="481"/>
        <end position="529"/>
    </location>
</feature>
<evidence type="ECO:0000256" key="2">
    <source>
        <dbReference type="SAM" id="MobiDB-lite"/>
    </source>
</evidence>
<feature type="coiled-coil region" evidence="1">
    <location>
        <begin position="39"/>
        <end position="143"/>
    </location>
</feature>
<dbReference type="PANTHER" id="PTHR34937">
    <property type="entry name" value="OS08G0559800 PROTEIN"/>
    <property type="match status" value="1"/>
</dbReference>
<name>A0A8K0DN87_9ROSA</name>
<sequence length="692" mass="78053">MAGTGDEDADAVLSDVEGDDPVPIVIKSPSADEISPERFRELLAELDRERQAREAAENSKSDLQVSFNRLKVLAHEAIKKRDETGRQRDEALREKEEVSNAYEKVSAELAEANREKDEALKQKDEIGKQLEEVVKERDGLRSEIGNSTHMLVTGIEKISGKVSNFKNFGAGGLPRSQKYTGLASVAYGVIKRTNEIVEELLRQNDATAKSRNETRDQMEQRNYEIAIEVSQLEATISGLREEVSQKTSAIENLEKLIAEKDGRISDTEREMLEKLAKAESEVMELRQVGNECDEKLTNTESKMEAQRPLLVDQLNLVSKIHDRVCNVMKIVDANNFDQSEFAESLFLPQETDMEENIRASLAGMESIYELTRIVIEKTKDLVEEKNRQIKSLDETLSRLVKEKEHIGSLLRSALSKRMTSNPSTKSELFQVAENGLRDAGIDFKFSKHIGDLRVPSSNDEVGSQDSEDDIYTLAGALENIVKASQLEIIELQHSVDELRAESNLFKDHIEAQGKELDHRMNQIEELAEKERVANESVEGLMLDIAAAEEEISRWKVAAEDEAAAGRAVEQEFLAQLSALKQELEEAKGAILESEKKLKFKEETAAAAMAARDAAEKSLKLADMRSSRLRDRVEELTRQLEEFENREDSRRGRIGPRYACWPWQWLGLDFVGSNRADMQQQNSNEMELSEPLL</sequence>
<gene>
    <name evidence="3" type="ORF">FNV43_RR25894</name>
</gene>
<feature type="coiled-coil region" evidence="1">
    <location>
        <begin position="197"/>
        <end position="288"/>
    </location>
</feature>
<feature type="region of interest" description="Disordered" evidence="2">
    <location>
        <begin position="1"/>
        <end position="33"/>
    </location>
</feature>